<feature type="compositionally biased region" description="Polar residues" evidence="1">
    <location>
        <begin position="758"/>
        <end position="783"/>
    </location>
</feature>
<dbReference type="PANTHER" id="PTHR14187">
    <property type="entry name" value="ALPHA KINASE/ELONGATION FACTOR 2 KINASE"/>
    <property type="match status" value="1"/>
</dbReference>
<feature type="region of interest" description="Disordered" evidence="1">
    <location>
        <begin position="715"/>
        <end position="789"/>
    </location>
</feature>
<dbReference type="Gene3D" id="3.30.420.40">
    <property type="match status" value="2"/>
</dbReference>
<reference evidence="2" key="1">
    <citation type="submission" date="2023-08" db="EMBL/GenBank/DDBJ databases">
        <title>Black Yeasts Isolated from many extreme environments.</title>
        <authorList>
            <person name="Coleine C."/>
            <person name="Stajich J.E."/>
            <person name="Selbmann L."/>
        </authorList>
    </citation>
    <scope>NUCLEOTIDE SEQUENCE</scope>
    <source>
        <strain evidence="2">CCFEE 5810</strain>
    </source>
</reference>
<gene>
    <name evidence="2" type="ORF">LTR97_005640</name>
</gene>
<name>A0AAN8A125_9PEZI</name>
<comment type="caution">
    <text evidence="2">The sequence shown here is derived from an EMBL/GenBank/DDBJ whole genome shotgun (WGS) entry which is preliminary data.</text>
</comment>
<feature type="compositionally biased region" description="Basic residues" evidence="1">
    <location>
        <begin position="727"/>
        <end position="742"/>
    </location>
</feature>
<dbReference type="SUPFAM" id="SSF53067">
    <property type="entry name" value="Actin-like ATPase domain"/>
    <property type="match status" value="1"/>
</dbReference>
<proteinExistence type="predicted"/>
<dbReference type="InterPro" id="IPR043129">
    <property type="entry name" value="ATPase_NBD"/>
</dbReference>
<dbReference type="Proteomes" id="UP001310594">
    <property type="component" value="Unassembled WGS sequence"/>
</dbReference>
<dbReference type="AlphaFoldDB" id="A0AAN8A125"/>
<accession>A0AAN8A125</accession>
<dbReference type="CDD" id="cd10170">
    <property type="entry name" value="ASKHA_NBD_HSP70"/>
    <property type="match status" value="1"/>
</dbReference>
<dbReference type="PANTHER" id="PTHR14187:SF5">
    <property type="entry name" value="HEAT SHOCK 70 KDA PROTEIN 12A"/>
    <property type="match status" value="1"/>
</dbReference>
<evidence type="ECO:0000313" key="3">
    <source>
        <dbReference type="Proteomes" id="UP001310594"/>
    </source>
</evidence>
<sequence>MASLGDLARHEAVLRMILDYGSGQLKVAAQHIRAGQRIDQTEIDQIPLQEGWYTLEQILVFDGEDIICGTNDVESWAAQHPNEHHKIVQDLKLCLCEGYKNTMAAKRVWEAVGENVGNMTVIQNMLGKHFRWIRERVVDYYRSERTSGIHPDDGDDIDWDKIKKELIITVPCNWGDEAHGIVRNAADDAGFSEGDTLDIIFEPVAAAAADMERMRRQGDIKYSDQVCFADIGKGTFDIATIMMPAPLPGESRPRYPIVGTPLGDDAGAHKTHEHAWELIQTHPTVQLWGGVSRICQLLGNMSESEFARRFSDEFELRKKGFPGRANYPITVSAKAGWQNVPGGQPNVLIDLSHADMTMIFRSWTDRMEKVLVEYLERPDQADAAQCRHVMLTGASRRNKYVADSLKAAMTRCGRRLFISPTEYPVTKGGLMHYPEHTAAVLPTGFWYLSQWEDESWREQHTDLVKPTRSRKRKSTHFGSRRKVTAPRVKNYVKDSIDGAMKAHDRVVTIMSSVKGQAPEGRLIPQLYHIDADFKSQIVIDIYHALEQQREHGPLRDSNGDVRECFTKWPLLFADLPDWDELVQLGFQEESVGEDAAYYAITGVIETHASEDRLMLTLSLLYPDEELKYKKDEAGNNTNDLDPGAQYRTFFVQTKNLWRSDWQHSVLDGNGHHLLRAELAPMPTALHQTTEEGNIRLSQEQQTLGGMRVSPCERTAVDGDGVETHGPPAKRWRSPRSHSHLHNGHAVSNASTPPIMLGSPSTPSSELFLRNNSTPGRSRSTATPLTKRDDYDDEKVSLNAEQYTERSRQVSEAPAEVWELLQRFGTPAISLLPRGRESVGGD</sequence>
<protein>
    <submittedName>
        <fullName evidence="2">Uncharacterized protein</fullName>
    </submittedName>
</protein>
<dbReference type="Gene3D" id="3.90.640.10">
    <property type="entry name" value="Actin, Chain A, domain 4"/>
    <property type="match status" value="1"/>
</dbReference>
<evidence type="ECO:0000313" key="2">
    <source>
        <dbReference type="EMBL" id="KAK5699512.1"/>
    </source>
</evidence>
<evidence type="ECO:0000256" key="1">
    <source>
        <dbReference type="SAM" id="MobiDB-lite"/>
    </source>
</evidence>
<dbReference type="EMBL" id="JAVRQU010000008">
    <property type="protein sequence ID" value="KAK5699512.1"/>
    <property type="molecule type" value="Genomic_DNA"/>
</dbReference>
<organism evidence="2 3">
    <name type="scientific">Elasticomyces elasticus</name>
    <dbReference type="NCBI Taxonomy" id="574655"/>
    <lineage>
        <taxon>Eukaryota</taxon>
        <taxon>Fungi</taxon>
        <taxon>Dikarya</taxon>
        <taxon>Ascomycota</taxon>
        <taxon>Pezizomycotina</taxon>
        <taxon>Dothideomycetes</taxon>
        <taxon>Dothideomycetidae</taxon>
        <taxon>Mycosphaerellales</taxon>
        <taxon>Teratosphaeriaceae</taxon>
        <taxon>Elasticomyces</taxon>
    </lineage>
</organism>